<protein>
    <submittedName>
        <fullName evidence="1">Uncharacterized protein</fullName>
    </submittedName>
</protein>
<comment type="caution">
    <text evidence="1">The sequence shown here is derived from an EMBL/GenBank/DDBJ whole genome shotgun (WGS) entry which is preliminary data.</text>
</comment>
<dbReference type="Proteomes" id="UP000828390">
    <property type="component" value="Unassembled WGS sequence"/>
</dbReference>
<evidence type="ECO:0000313" key="2">
    <source>
        <dbReference type="Proteomes" id="UP000828390"/>
    </source>
</evidence>
<dbReference type="EMBL" id="JAIWYP010000016">
    <property type="protein sequence ID" value="KAH3697744.1"/>
    <property type="molecule type" value="Genomic_DNA"/>
</dbReference>
<dbReference type="AlphaFoldDB" id="A0A9D3YGJ2"/>
<name>A0A9D3YGJ2_DREPO</name>
<proteinExistence type="predicted"/>
<organism evidence="1 2">
    <name type="scientific">Dreissena polymorpha</name>
    <name type="common">Zebra mussel</name>
    <name type="synonym">Mytilus polymorpha</name>
    <dbReference type="NCBI Taxonomy" id="45954"/>
    <lineage>
        <taxon>Eukaryota</taxon>
        <taxon>Metazoa</taxon>
        <taxon>Spiralia</taxon>
        <taxon>Lophotrochozoa</taxon>
        <taxon>Mollusca</taxon>
        <taxon>Bivalvia</taxon>
        <taxon>Autobranchia</taxon>
        <taxon>Heteroconchia</taxon>
        <taxon>Euheterodonta</taxon>
        <taxon>Imparidentia</taxon>
        <taxon>Neoheterodontei</taxon>
        <taxon>Myida</taxon>
        <taxon>Dreissenoidea</taxon>
        <taxon>Dreissenidae</taxon>
        <taxon>Dreissena</taxon>
    </lineage>
</organism>
<reference evidence="1" key="2">
    <citation type="submission" date="2020-11" db="EMBL/GenBank/DDBJ databases">
        <authorList>
            <person name="McCartney M.A."/>
            <person name="Auch B."/>
            <person name="Kono T."/>
            <person name="Mallez S."/>
            <person name="Becker A."/>
            <person name="Gohl D.M."/>
            <person name="Silverstein K.A.T."/>
            <person name="Koren S."/>
            <person name="Bechman K.B."/>
            <person name="Herman A."/>
            <person name="Abrahante J.E."/>
            <person name="Garbe J."/>
        </authorList>
    </citation>
    <scope>NUCLEOTIDE SEQUENCE</scope>
    <source>
        <strain evidence="1">Duluth1</strain>
        <tissue evidence="1">Whole animal</tissue>
    </source>
</reference>
<keyword evidence="2" id="KW-1185">Reference proteome</keyword>
<gene>
    <name evidence="1" type="ORF">DPMN_085254</name>
</gene>
<accession>A0A9D3YGJ2</accession>
<reference evidence="1" key="1">
    <citation type="journal article" date="2019" name="bioRxiv">
        <title>The Genome of the Zebra Mussel, Dreissena polymorpha: A Resource for Invasive Species Research.</title>
        <authorList>
            <person name="McCartney M.A."/>
            <person name="Auch B."/>
            <person name="Kono T."/>
            <person name="Mallez S."/>
            <person name="Zhang Y."/>
            <person name="Obille A."/>
            <person name="Becker A."/>
            <person name="Abrahante J.E."/>
            <person name="Garbe J."/>
            <person name="Badalamenti J.P."/>
            <person name="Herman A."/>
            <person name="Mangelson H."/>
            <person name="Liachko I."/>
            <person name="Sullivan S."/>
            <person name="Sone E.D."/>
            <person name="Koren S."/>
            <person name="Silverstein K.A.T."/>
            <person name="Beckman K.B."/>
            <person name="Gohl D.M."/>
        </authorList>
    </citation>
    <scope>NUCLEOTIDE SEQUENCE</scope>
    <source>
        <strain evidence="1">Duluth1</strain>
        <tissue evidence="1">Whole animal</tissue>
    </source>
</reference>
<evidence type="ECO:0000313" key="1">
    <source>
        <dbReference type="EMBL" id="KAH3697744.1"/>
    </source>
</evidence>
<sequence>MPKKLPMAPTGHPAFLIGEQDKSDLHLAHLAAAYRSPPHEITKLFLNLPELRGYAAILIYGHAKSRPCLEKSVEYLMAA</sequence>